<sequence length="306" mass="34482">MLNLENIKREYDEILNQLSSPELISDWEKFEELSKKKRHLEKIMEKQKEIDQIKKEMEENKSILSSGEDSELAELAEGELKTLIIKQENLEKELEEMSKEKEEAIPRAVIVEIRAGTGGEEAALFAADLFKMYSKYAQLQGWKQKVLDSNPTGIGGFKEVIFELKSAGAGGGNVFSKMKWEGGVHRVQRIPATEKSGRVHTSTASVAVLPKPQKTEFIIKPSDLKTDVYKSSGPGGQYVNKRETAVRITHLPTGLVVTSQTERNLLQNKENALAILEARLLEKRETESEEKMGDKRRTQIGQAKRA</sequence>
<reference evidence="8 9" key="1">
    <citation type="journal article" date="2016" name="Nat. Commun.">
        <title>Thousands of microbial genomes shed light on interconnected biogeochemical processes in an aquifer system.</title>
        <authorList>
            <person name="Anantharaman K."/>
            <person name="Brown C.T."/>
            <person name="Hug L.A."/>
            <person name="Sharon I."/>
            <person name="Castelle C.J."/>
            <person name="Probst A.J."/>
            <person name="Thomas B.C."/>
            <person name="Singh A."/>
            <person name="Wilkins M.J."/>
            <person name="Karaoz U."/>
            <person name="Brodie E.L."/>
            <person name="Williams K.H."/>
            <person name="Hubbard S.S."/>
            <person name="Banfield J.F."/>
        </authorList>
    </citation>
    <scope>NUCLEOTIDE SEQUENCE [LARGE SCALE GENOMIC DNA]</scope>
</reference>
<comment type="caution">
    <text evidence="8">The sequence shown here is derived from an EMBL/GenBank/DDBJ whole genome shotgun (WGS) entry which is preliminary data.</text>
</comment>
<dbReference type="Pfam" id="PF00472">
    <property type="entry name" value="RF-1"/>
    <property type="match status" value="1"/>
</dbReference>
<evidence type="ECO:0000256" key="2">
    <source>
        <dbReference type="ARBA" id="ARBA00010835"/>
    </source>
</evidence>
<dbReference type="SUPFAM" id="SSF75620">
    <property type="entry name" value="Release factor"/>
    <property type="match status" value="1"/>
</dbReference>
<dbReference type="PANTHER" id="PTHR43804">
    <property type="entry name" value="LD18447P"/>
    <property type="match status" value="1"/>
</dbReference>
<dbReference type="PANTHER" id="PTHR43804:SF7">
    <property type="entry name" value="LD18447P"/>
    <property type="match status" value="1"/>
</dbReference>
<dbReference type="Gene3D" id="6.10.140.1950">
    <property type="match status" value="1"/>
</dbReference>
<dbReference type="InterPro" id="IPR045853">
    <property type="entry name" value="Pep_chain_release_fac_I_sf"/>
</dbReference>
<evidence type="ECO:0000256" key="3">
    <source>
        <dbReference type="ARBA" id="ARBA00022481"/>
    </source>
</evidence>
<protein>
    <submittedName>
        <fullName evidence="8">Peptide chain release factor 1</fullName>
    </submittedName>
</protein>
<dbReference type="AlphaFoldDB" id="A0A1G2EDB3"/>
<dbReference type="Gene3D" id="3.30.70.1660">
    <property type="match status" value="1"/>
</dbReference>
<evidence type="ECO:0000256" key="4">
    <source>
        <dbReference type="ARBA" id="ARBA00022917"/>
    </source>
</evidence>
<dbReference type="SMART" id="SM00937">
    <property type="entry name" value="PCRF"/>
    <property type="match status" value="1"/>
</dbReference>
<dbReference type="FunFam" id="3.30.70.1660:FF:000002">
    <property type="entry name" value="Peptide chain release factor 1"/>
    <property type="match status" value="1"/>
</dbReference>
<keyword evidence="3" id="KW-0488">Methylation</keyword>
<dbReference type="InterPro" id="IPR000352">
    <property type="entry name" value="Pep_chain_release_fac_I"/>
</dbReference>
<feature type="non-terminal residue" evidence="8">
    <location>
        <position position="306"/>
    </location>
</feature>
<accession>A0A1G2EDB3</accession>
<comment type="function">
    <text evidence="1">Peptide chain release factor 1 directs the termination of translation in response to the peptide chain termination codons UAG and UAA.</text>
</comment>
<evidence type="ECO:0000256" key="6">
    <source>
        <dbReference type="SAM" id="MobiDB-lite"/>
    </source>
</evidence>
<proteinExistence type="inferred from homology"/>
<name>A0A1G2EDB3_9BACT</name>
<feature type="domain" description="Peptide chain release factor" evidence="7">
    <location>
        <begin position="61"/>
        <end position="181"/>
    </location>
</feature>
<dbReference type="InterPro" id="IPR050057">
    <property type="entry name" value="Prokaryotic/Mito_RF"/>
</dbReference>
<comment type="similarity">
    <text evidence="2">Belongs to the prokaryotic/mitochondrial release factor family.</text>
</comment>
<evidence type="ECO:0000256" key="1">
    <source>
        <dbReference type="ARBA" id="ARBA00002986"/>
    </source>
</evidence>
<dbReference type="Gene3D" id="3.30.160.20">
    <property type="match status" value="1"/>
</dbReference>
<keyword evidence="4" id="KW-0648">Protein biosynthesis</keyword>
<feature type="region of interest" description="Disordered" evidence="6">
    <location>
        <begin position="283"/>
        <end position="306"/>
    </location>
</feature>
<dbReference type="Proteomes" id="UP000176406">
    <property type="component" value="Unassembled WGS sequence"/>
</dbReference>
<keyword evidence="5" id="KW-0175">Coiled coil</keyword>
<evidence type="ECO:0000256" key="5">
    <source>
        <dbReference type="SAM" id="Coils"/>
    </source>
</evidence>
<dbReference type="GO" id="GO:0003747">
    <property type="term" value="F:translation release factor activity"/>
    <property type="evidence" value="ECO:0007669"/>
    <property type="project" value="InterPro"/>
</dbReference>
<evidence type="ECO:0000259" key="7">
    <source>
        <dbReference type="SMART" id="SM00937"/>
    </source>
</evidence>
<dbReference type="GO" id="GO:0005737">
    <property type="term" value="C:cytoplasm"/>
    <property type="evidence" value="ECO:0007669"/>
    <property type="project" value="UniProtKB-ARBA"/>
</dbReference>
<evidence type="ECO:0000313" key="9">
    <source>
        <dbReference type="Proteomes" id="UP000176406"/>
    </source>
</evidence>
<dbReference type="InterPro" id="IPR005139">
    <property type="entry name" value="PCRF"/>
</dbReference>
<dbReference type="Pfam" id="PF03462">
    <property type="entry name" value="PCRF"/>
    <property type="match status" value="1"/>
</dbReference>
<feature type="compositionally biased region" description="Basic and acidic residues" evidence="6">
    <location>
        <begin position="283"/>
        <end position="297"/>
    </location>
</feature>
<dbReference type="EMBL" id="MHMG01000006">
    <property type="protein sequence ID" value="OGZ23834.1"/>
    <property type="molecule type" value="Genomic_DNA"/>
</dbReference>
<organism evidence="8 9">
    <name type="scientific">Candidatus Nealsonbacteria bacterium RIFCSPLOWO2_01_FULL_41_9</name>
    <dbReference type="NCBI Taxonomy" id="1801671"/>
    <lineage>
        <taxon>Bacteria</taxon>
        <taxon>Candidatus Nealsoniibacteriota</taxon>
    </lineage>
</organism>
<evidence type="ECO:0000313" key="8">
    <source>
        <dbReference type="EMBL" id="OGZ23834.1"/>
    </source>
</evidence>
<gene>
    <name evidence="8" type="ORF">A3A08_02725</name>
</gene>
<feature type="coiled-coil region" evidence="5">
    <location>
        <begin position="30"/>
        <end position="107"/>
    </location>
</feature>